<evidence type="ECO:0000259" key="4">
    <source>
        <dbReference type="Pfam" id="PF00496"/>
    </source>
</evidence>
<dbReference type="InterPro" id="IPR000914">
    <property type="entry name" value="SBP_5_dom"/>
</dbReference>
<dbReference type="Proteomes" id="UP001501337">
    <property type="component" value="Unassembled WGS sequence"/>
</dbReference>
<evidence type="ECO:0000313" key="5">
    <source>
        <dbReference type="EMBL" id="GAA3970109.1"/>
    </source>
</evidence>
<dbReference type="PIRSF" id="PIRSF002741">
    <property type="entry name" value="MppA"/>
    <property type="match status" value="1"/>
</dbReference>
<keyword evidence="3" id="KW-0732">Signal</keyword>
<dbReference type="Pfam" id="PF00496">
    <property type="entry name" value="SBP_bac_5"/>
    <property type="match status" value="1"/>
</dbReference>
<evidence type="ECO:0000313" key="6">
    <source>
        <dbReference type="Proteomes" id="UP001501337"/>
    </source>
</evidence>
<dbReference type="PANTHER" id="PTHR30290">
    <property type="entry name" value="PERIPLASMIC BINDING COMPONENT OF ABC TRANSPORTER"/>
    <property type="match status" value="1"/>
</dbReference>
<comment type="similarity">
    <text evidence="1">Belongs to the bacterial solute-binding protein 5 family.</text>
</comment>
<dbReference type="Gene3D" id="3.90.76.10">
    <property type="entry name" value="Dipeptide-binding Protein, Domain 1"/>
    <property type="match status" value="1"/>
</dbReference>
<evidence type="ECO:0000256" key="3">
    <source>
        <dbReference type="ARBA" id="ARBA00022729"/>
    </source>
</evidence>
<dbReference type="SUPFAM" id="SSF53850">
    <property type="entry name" value="Periplasmic binding protein-like II"/>
    <property type="match status" value="1"/>
</dbReference>
<dbReference type="CDD" id="cd08498">
    <property type="entry name" value="PBP2_NikA_DppA_OppA_like_2"/>
    <property type="match status" value="1"/>
</dbReference>
<organism evidence="5 6">
    <name type="scientific">Allohahella marinimesophila</name>
    <dbReference type="NCBI Taxonomy" id="1054972"/>
    <lineage>
        <taxon>Bacteria</taxon>
        <taxon>Pseudomonadati</taxon>
        <taxon>Pseudomonadota</taxon>
        <taxon>Gammaproteobacteria</taxon>
        <taxon>Oceanospirillales</taxon>
        <taxon>Hahellaceae</taxon>
        <taxon>Allohahella</taxon>
    </lineage>
</organism>
<evidence type="ECO:0000256" key="1">
    <source>
        <dbReference type="ARBA" id="ARBA00005695"/>
    </source>
</evidence>
<dbReference type="RefSeq" id="WP_425548617.1">
    <property type="nucleotide sequence ID" value="NZ_BAABBO010000012.1"/>
</dbReference>
<feature type="domain" description="Solute-binding protein family 5" evidence="4">
    <location>
        <begin position="86"/>
        <end position="450"/>
    </location>
</feature>
<accession>A0ABP7PRH5</accession>
<keyword evidence="2" id="KW-0813">Transport</keyword>
<keyword evidence="6" id="KW-1185">Reference proteome</keyword>
<dbReference type="EMBL" id="BAABBO010000012">
    <property type="protein sequence ID" value="GAA3970109.1"/>
    <property type="molecule type" value="Genomic_DNA"/>
</dbReference>
<comment type="caution">
    <text evidence="5">The sequence shown here is derived from an EMBL/GenBank/DDBJ whole genome shotgun (WGS) entry which is preliminary data.</text>
</comment>
<reference evidence="6" key="1">
    <citation type="journal article" date="2019" name="Int. J. Syst. Evol. Microbiol.">
        <title>The Global Catalogue of Microorganisms (GCM) 10K type strain sequencing project: providing services to taxonomists for standard genome sequencing and annotation.</title>
        <authorList>
            <consortium name="The Broad Institute Genomics Platform"/>
            <consortium name="The Broad Institute Genome Sequencing Center for Infectious Disease"/>
            <person name="Wu L."/>
            <person name="Ma J."/>
        </authorList>
    </citation>
    <scope>NUCLEOTIDE SEQUENCE [LARGE SCALE GENOMIC DNA]</scope>
    <source>
        <strain evidence="6">JCM 17555</strain>
    </source>
</reference>
<dbReference type="InterPro" id="IPR030678">
    <property type="entry name" value="Peptide/Ni-bd"/>
</dbReference>
<proteinExistence type="inferred from homology"/>
<evidence type="ECO:0000256" key="2">
    <source>
        <dbReference type="ARBA" id="ARBA00022448"/>
    </source>
</evidence>
<dbReference type="PANTHER" id="PTHR30290:SF9">
    <property type="entry name" value="OLIGOPEPTIDE-BINDING PROTEIN APPA"/>
    <property type="match status" value="1"/>
</dbReference>
<dbReference type="InterPro" id="IPR039424">
    <property type="entry name" value="SBP_5"/>
</dbReference>
<gene>
    <name evidence="5" type="ORF">GCM10022278_29720</name>
</gene>
<sequence length="536" mass="60224">MNKLTTRLSRAEKPALKPFRRNILAAVTALTMALAVPAIAEAKTLKLAWDADPVSLDPHEQLSGATLQLSHMVFDPLIRFDKSMAFEPRLAESFEQVDDKTMRFKLRKGVTFHSGNPFTAEDVKWTLNRLKASADFKAIFEQIAEAKVIDDHTVDLVAKAAFPLTLNTATYIFPMDSKFYTGQDEEGRDKSATAKHGDAFAARNVSGTGPFMVASREQGVKTVFERNKDYWDEDSPGNIDSIVLTPIAEDPTRVAALLSGDVDFISPVPPNDLERIRQSDNAKLYTLSGTRIILFQLNQERVKAFADPRVRQAVTYAVNQEGIVKKIMKDFATPAEQLSPDSYDGHNESLKPRFDIEKAKQLMKEAGYEKGFKVSMIAPNNRYVNDEKIAQAVATMLAKINIDVDLKTMPKAQYWPAYDERTADIQMIGWHADTEDSNNFFEFLVACPDKKTGLGQYNSGQYCNKAVDEKIMQASTMTDMDKRAKLMQEIEKMLYDDAAFVPLHWQDLAWAAKPNVDAEPILNVMDFPYFGDLKIN</sequence>
<name>A0ABP7PRH5_9GAMM</name>
<dbReference type="Gene3D" id="3.10.105.10">
    <property type="entry name" value="Dipeptide-binding Protein, Domain 3"/>
    <property type="match status" value="1"/>
</dbReference>
<protein>
    <submittedName>
        <fullName evidence="5">ABC transporter substrate-binding protein</fullName>
    </submittedName>
</protein>
<dbReference type="Gene3D" id="3.40.190.10">
    <property type="entry name" value="Periplasmic binding protein-like II"/>
    <property type="match status" value="1"/>
</dbReference>